<keyword evidence="4" id="KW-0249">Electron transport</keyword>
<dbReference type="Proteomes" id="UP000179524">
    <property type="component" value="Unassembled WGS sequence"/>
</dbReference>
<accession>A0A1S2LYA0</accession>
<feature type="transmembrane region" description="Helical" evidence="7">
    <location>
        <begin position="109"/>
        <end position="126"/>
    </location>
</feature>
<keyword evidence="7" id="KW-0472">Membrane</keyword>
<feature type="domain" description="4Fe-4S ferredoxin-type" evidence="8">
    <location>
        <begin position="149"/>
        <end position="178"/>
    </location>
</feature>
<keyword evidence="10" id="KW-1185">Reference proteome</keyword>
<dbReference type="Pfam" id="PF12801">
    <property type="entry name" value="Fer4_5"/>
    <property type="match status" value="2"/>
</dbReference>
<dbReference type="InterPro" id="IPR051684">
    <property type="entry name" value="Electron_Trans/Redox"/>
</dbReference>
<evidence type="ECO:0000313" key="10">
    <source>
        <dbReference type="Proteomes" id="UP000179524"/>
    </source>
</evidence>
<protein>
    <recommendedName>
        <fullName evidence="8">4Fe-4S ferredoxin-type domain-containing protein</fullName>
    </recommendedName>
</protein>
<evidence type="ECO:0000313" key="9">
    <source>
        <dbReference type="EMBL" id="OIJ17173.1"/>
    </source>
</evidence>
<dbReference type="PROSITE" id="PS51379">
    <property type="entry name" value="4FE4S_FER_2"/>
    <property type="match status" value="2"/>
</dbReference>
<reference evidence="9 10" key="1">
    <citation type="submission" date="2016-10" db="EMBL/GenBank/DDBJ databases">
        <title>Draft genome sequences of four alkaliphilic bacteria belonging to the Anaerobacillus genus.</title>
        <authorList>
            <person name="Bassil N.M."/>
            <person name="Lloyd J.R."/>
        </authorList>
    </citation>
    <scope>NUCLEOTIDE SEQUENCE [LARGE SCALE GENOMIC DNA]</scope>
    <source>
        <strain evidence="9 10">DSM 18345</strain>
    </source>
</reference>
<proteinExistence type="predicted"/>
<feature type="transmembrane region" description="Helical" evidence="7">
    <location>
        <begin position="12"/>
        <end position="32"/>
    </location>
</feature>
<dbReference type="PROSITE" id="PS00198">
    <property type="entry name" value="4FE4S_FER_1"/>
    <property type="match status" value="2"/>
</dbReference>
<keyword evidence="7" id="KW-1133">Transmembrane helix</keyword>
<dbReference type="Gene3D" id="3.30.70.20">
    <property type="match status" value="2"/>
</dbReference>
<dbReference type="OrthoDB" id="9806398at2"/>
<gene>
    <name evidence="9" type="ORF">BKP37_01160</name>
</gene>
<sequence>MSKLKVTSVRIVFLALFVYLFITGKVMLWLSLFATTLIVGFFFGRIYCGYVCPMNTLMIPTEWLSKKLKLQTKKTPKWLNSGKFAWIVLFISISTMIIFNIVLNKNLPVLLILLIISVFITLRYKLEVFHNKICPYGILQKHTGRFARLSRRVQPNKCVGCKLCEKSCPSSAIKVSKENKKAMINPSLCHQCQNCSLACPKDAIYYGASSDMKLKQKKFNM</sequence>
<name>A0A1S2LYA0_9BACI</name>
<dbReference type="InterPro" id="IPR017900">
    <property type="entry name" value="4Fe4S_Fe_S_CS"/>
</dbReference>
<evidence type="ECO:0000256" key="7">
    <source>
        <dbReference type="SAM" id="Phobius"/>
    </source>
</evidence>
<dbReference type="AlphaFoldDB" id="A0A1S2LYA0"/>
<evidence type="ECO:0000256" key="4">
    <source>
        <dbReference type="ARBA" id="ARBA00022982"/>
    </source>
</evidence>
<dbReference type="EMBL" id="MLQR01000001">
    <property type="protein sequence ID" value="OIJ17173.1"/>
    <property type="molecule type" value="Genomic_DNA"/>
</dbReference>
<evidence type="ECO:0000256" key="5">
    <source>
        <dbReference type="ARBA" id="ARBA00023004"/>
    </source>
</evidence>
<organism evidence="9 10">
    <name type="scientific">Anaerobacillus alkalilacustris</name>
    <dbReference type="NCBI Taxonomy" id="393763"/>
    <lineage>
        <taxon>Bacteria</taxon>
        <taxon>Bacillati</taxon>
        <taxon>Bacillota</taxon>
        <taxon>Bacilli</taxon>
        <taxon>Bacillales</taxon>
        <taxon>Bacillaceae</taxon>
        <taxon>Anaerobacillus</taxon>
    </lineage>
</organism>
<dbReference type="RefSeq" id="WP_071307899.1">
    <property type="nucleotide sequence ID" value="NZ_MLQR01000001.1"/>
</dbReference>
<evidence type="ECO:0000256" key="6">
    <source>
        <dbReference type="ARBA" id="ARBA00023014"/>
    </source>
</evidence>
<dbReference type="PANTHER" id="PTHR30176">
    <property type="entry name" value="FERREDOXIN-TYPE PROTEIN NAPH"/>
    <property type="match status" value="1"/>
</dbReference>
<evidence type="ECO:0000259" key="8">
    <source>
        <dbReference type="PROSITE" id="PS51379"/>
    </source>
</evidence>
<dbReference type="GO" id="GO:0005886">
    <property type="term" value="C:plasma membrane"/>
    <property type="evidence" value="ECO:0007669"/>
    <property type="project" value="TreeGrafter"/>
</dbReference>
<dbReference type="InterPro" id="IPR017896">
    <property type="entry name" value="4Fe4S_Fe-S-bd"/>
</dbReference>
<keyword evidence="7" id="KW-0812">Transmembrane</keyword>
<keyword evidence="6" id="KW-0411">Iron-sulfur</keyword>
<evidence type="ECO:0000256" key="3">
    <source>
        <dbReference type="ARBA" id="ARBA00022723"/>
    </source>
</evidence>
<feature type="transmembrane region" description="Helical" evidence="7">
    <location>
        <begin position="84"/>
        <end position="103"/>
    </location>
</feature>
<comment type="caution">
    <text evidence="9">The sequence shown here is derived from an EMBL/GenBank/DDBJ whole genome shotgun (WGS) entry which is preliminary data.</text>
</comment>
<dbReference type="Pfam" id="PF12838">
    <property type="entry name" value="Fer4_7"/>
    <property type="match status" value="1"/>
</dbReference>
<evidence type="ECO:0000256" key="1">
    <source>
        <dbReference type="ARBA" id="ARBA00022448"/>
    </source>
</evidence>
<dbReference type="PANTHER" id="PTHR30176:SF3">
    <property type="entry name" value="FERREDOXIN-TYPE PROTEIN NAPH"/>
    <property type="match status" value="1"/>
</dbReference>
<dbReference type="GO" id="GO:0051539">
    <property type="term" value="F:4 iron, 4 sulfur cluster binding"/>
    <property type="evidence" value="ECO:0007669"/>
    <property type="project" value="UniProtKB-KW"/>
</dbReference>
<feature type="transmembrane region" description="Helical" evidence="7">
    <location>
        <begin position="38"/>
        <end position="63"/>
    </location>
</feature>
<keyword evidence="1" id="KW-0813">Transport</keyword>
<feature type="domain" description="4Fe-4S ferredoxin-type" evidence="8">
    <location>
        <begin position="180"/>
        <end position="209"/>
    </location>
</feature>
<keyword evidence="3" id="KW-0479">Metal-binding</keyword>
<evidence type="ECO:0000256" key="2">
    <source>
        <dbReference type="ARBA" id="ARBA00022485"/>
    </source>
</evidence>
<keyword evidence="2" id="KW-0004">4Fe-4S</keyword>
<keyword evidence="5" id="KW-0408">Iron</keyword>
<dbReference type="SUPFAM" id="SSF54862">
    <property type="entry name" value="4Fe-4S ferredoxins"/>
    <property type="match status" value="1"/>
</dbReference>
<dbReference type="GO" id="GO:0046872">
    <property type="term" value="F:metal ion binding"/>
    <property type="evidence" value="ECO:0007669"/>
    <property type="project" value="UniProtKB-KW"/>
</dbReference>